<dbReference type="InterPro" id="IPR014048">
    <property type="entry name" value="MethylDNA_cys_MeTrfase_DNA-bd"/>
</dbReference>
<protein>
    <recommendedName>
        <fullName evidence="3">methylated-DNA--[protein]-cysteine S-methyltransferase</fullName>
        <ecNumber evidence="3">2.1.1.63</ecNumber>
    </recommendedName>
</protein>
<comment type="catalytic activity">
    <reaction evidence="8">
        <text>a 6-O-methyl-2'-deoxyguanosine in DNA + L-cysteinyl-[protein] = S-methyl-L-cysteinyl-[protein] + a 2'-deoxyguanosine in DNA</text>
        <dbReference type="Rhea" id="RHEA:24000"/>
        <dbReference type="Rhea" id="RHEA-COMP:10131"/>
        <dbReference type="Rhea" id="RHEA-COMP:10132"/>
        <dbReference type="Rhea" id="RHEA-COMP:11367"/>
        <dbReference type="Rhea" id="RHEA-COMP:11368"/>
        <dbReference type="ChEBI" id="CHEBI:29950"/>
        <dbReference type="ChEBI" id="CHEBI:82612"/>
        <dbReference type="ChEBI" id="CHEBI:85445"/>
        <dbReference type="ChEBI" id="CHEBI:85448"/>
        <dbReference type="EC" id="2.1.1.63"/>
    </reaction>
</comment>
<comment type="similarity">
    <text evidence="2">Belongs to the MGMT family.</text>
</comment>
<keyword evidence="4" id="KW-0489">Methyltransferase</keyword>
<proteinExistence type="inferred from homology"/>
<evidence type="ECO:0000256" key="5">
    <source>
        <dbReference type="ARBA" id="ARBA00022679"/>
    </source>
</evidence>
<accession>X1CQ83</accession>
<dbReference type="PANTHER" id="PTHR10815">
    <property type="entry name" value="METHYLATED-DNA--PROTEIN-CYSTEINE METHYLTRANSFERASE"/>
    <property type="match status" value="1"/>
</dbReference>
<feature type="domain" description="Methylated-DNA-[protein]-cysteine S-methyltransferase DNA binding" evidence="9">
    <location>
        <begin position="77"/>
        <end position="156"/>
    </location>
</feature>
<reference evidence="10" key="1">
    <citation type="journal article" date="2014" name="Front. Microbiol.">
        <title>High frequency of phylogenetically diverse reductive dehalogenase-homologous genes in deep subseafloor sedimentary metagenomes.</title>
        <authorList>
            <person name="Kawai M."/>
            <person name="Futagami T."/>
            <person name="Toyoda A."/>
            <person name="Takaki Y."/>
            <person name="Nishi S."/>
            <person name="Hori S."/>
            <person name="Arai W."/>
            <person name="Tsubouchi T."/>
            <person name="Morono Y."/>
            <person name="Uchiyama I."/>
            <person name="Ito T."/>
            <person name="Fujiyama A."/>
            <person name="Inagaki F."/>
            <person name="Takami H."/>
        </authorList>
    </citation>
    <scope>NUCLEOTIDE SEQUENCE</scope>
    <source>
        <strain evidence="10">Expedition CK06-06</strain>
    </source>
</reference>
<evidence type="ECO:0000256" key="7">
    <source>
        <dbReference type="ARBA" id="ARBA00023204"/>
    </source>
</evidence>
<dbReference type="PANTHER" id="PTHR10815:SF13">
    <property type="entry name" value="METHYLATED-DNA--PROTEIN-CYSTEINE METHYLTRANSFERASE"/>
    <property type="match status" value="1"/>
</dbReference>
<dbReference type="GO" id="GO:0032259">
    <property type="term" value="P:methylation"/>
    <property type="evidence" value="ECO:0007669"/>
    <property type="project" value="UniProtKB-KW"/>
</dbReference>
<sequence>MFTIVWEENGPEICINRVFLSDSEIKSETKMFEAYKTIESGTSLKIKALGNKILSFLKGDTVDFDLQLIDFDQCSEIQNKVLLAEYRIPRGYISTYKRIANEIGIPKGARAVGNALANNPFPIIIPCHRAIKSNGELGGFQGGVEMKRKLLEMEGIAFSNREKVLMNKIYY</sequence>
<keyword evidence="6" id="KW-0227">DNA damage</keyword>
<comment type="caution">
    <text evidence="10">The sequence shown here is derived from an EMBL/GenBank/DDBJ whole genome shotgun (WGS) entry which is preliminary data.</text>
</comment>
<name>X1CQ83_9ZZZZ</name>
<gene>
    <name evidence="10" type="ORF">S01H4_39304</name>
</gene>
<keyword evidence="5" id="KW-0808">Transferase</keyword>
<dbReference type="NCBIfam" id="TIGR00589">
    <property type="entry name" value="ogt"/>
    <property type="match status" value="1"/>
</dbReference>
<evidence type="ECO:0000256" key="2">
    <source>
        <dbReference type="ARBA" id="ARBA00008711"/>
    </source>
</evidence>
<comment type="catalytic activity">
    <reaction evidence="1">
        <text>a 4-O-methyl-thymidine in DNA + L-cysteinyl-[protein] = a thymidine in DNA + S-methyl-L-cysteinyl-[protein]</text>
        <dbReference type="Rhea" id="RHEA:53428"/>
        <dbReference type="Rhea" id="RHEA-COMP:10131"/>
        <dbReference type="Rhea" id="RHEA-COMP:10132"/>
        <dbReference type="Rhea" id="RHEA-COMP:13555"/>
        <dbReference type="Rhea" id="RHEA-COMP:13556"/>
        <dbReference type="ChEBI" id="CHEBI:29950"/>
        <dbReference type="ChEBI" id="CHEBI:82612"/>
        <dbReference type="ChEBI" id="CHEBI:137386"/>
        <dbReference type="ChEBI" id="CHEBI:137387"/>
        <dbReference type="EC" id="2.1.1.63"/>
    </reaction>
</comment>
<dbReference type="InterPro" id="IPR036388">
    <property type="entry name" value="WH-like_DNA-bd_sf"/>
</dbReference>
<dbReference type="AlphaFoldDB" id="X1CQ83"/>
<dbReference type="EMBL" id="BART01021275">
    <property type="protein sequence ID" value="GAG98298.1"/>
    <property type="molecule type" value="Genomic_DNA"/>
</dbReference>
<evidence type="ECO:0000313" key="10">
    <source>
        <dbReference type="EMBL" id="GAG98298.1"/>
    </source>
</evidence>
<evidence type="ECO:0000256" key="4">
    <source>
        <dbReference type="ARBA" id="ARBA00022603"/>
    </source>
</evidence>
<evidence type="ECO:0000259" key="9">
    <source>
        <dbReference type="Pfam" id="PF01035"/>
    </source>
</evidence>
<keyword evidence="7" id="KW-0234">DNA repair</keyword>
<dbReference type="Pfam" id="PF01035">
    <property type="entry name" value="DNA_binding_1"/>
    <property type="match status" value="1"/>
</dbReference>
<organism evidence="10">
    <name type="scientific">marine sediment metagenome</name>
    <dbReference type="NCBI Taxonomy" id="412755"/>
    <lineage>
        <taxon>unclassified sequences</taxon>
        <taxon>metagenomes</taxon>
        <taxon>ecological metagenomes</taxon>
    </lineage>
</organism>
<evidence type="ECO:0000256" key="3">
    <source>
        <dbReference type="ARBA" id="ARBA00011918"/>
    </source>
</evidence>
<evidence type="ECO:0000256" key="1">
    <source>
        <dbReference type="ARBA" id="ARBA00001286"/>
    </source>
</evidence>
<dbReference type="GO" id="GO:0006281">
    <property type="term" value="P:DNA repair"/>
    <property type="evidence" value="ECO:0007669"/>
    <property type="project" value="UniProtKB-KW"/>
</dbReference>
<dbReference type="FunFam" id="1.10.10.10:FF:000214">
    <property type="entry name" value="Methylated-DNA--protein-cysteine methyltransferase"/>
    <property type="match status" value="1"/>
</dbReference>
<evidence type="ECO:0000256" key="6">
    <source>
        <dbReference type="ARBA" id="ARBA00022763"/>
    </source>
</evidence>
<dbReference type="SUPFAM" id="SSF46767">
    <property type="entry name" value="Methylated DNA-protein cysteine methyltransferase, C-terminal domain"/>
    <property type="match status" value="1"/>
</dbReference>
<dbReference type="CDD" id="cd06445">
    <property type="entry name" value="ATase"/>
    <property type="match status" value="1"/>
</dbReference>
<dbReference type="Gene3D" id="1.10.10.10">
    <property type="entry name" value="Winged helix-like DNA-binding domain superfamily/Winged helix DNA-binding domain"/>
    <property type="match status" value="1"/>
</dbReference>
<dbReference type="InterPro" id="IPR036217">
    <property type="entry name" value="MethylDNA_cys_MeTrfase_DNAb"/>
</dbReference>
<dbReference type="GO" id="GO:0003908">
    <property type="term" value="F:methylated-DNA-[protein]-cysteine S-methyltransferase activity"/>
    <property type="evidence" value="ECO:0007669"/>
    <property type="project" value="UniProtKB-EC"/>
</dbReference>
<dbReference type="EC" id="2.1.1.63" evidence="3"/>
<evidence type="ECO:0000256" key="8">
    <source>
        <dbReference type="ARBA" id="ARBA00049348"/>
    </source>
</evidence>